<evidence type="ECO:0000259" key="4">
    <source>
        <dbReference type="PROSITE" id="PS51387"/>
    </source>
</evidence>
<dbReference type="Gene3D" id="3.30.465.10">
    <property type="match status" value="1"/>
</dbReference>
<dbReference type="InterPro" id="IPR002346">
    <property type="entry name" value="Mopterin_DH_FAD-bd"/>
</dbReference>
<dbReference type="PROSITE" id="PS51387">
    <property type="entry name" value="FAD_PCMH"/>
    <property type="match status" value="1"/>
</dbReference>
<dbReference type="PANTHER" id="PTHR42659">
    <property type="entry name" value="XANTHINE DEHYDROGENASE SUBUNIT C-RELATED"/>
    <property type="match status" value="1"/>
</dbReference>
<comment type="caution">
    <text evidence="5">The sequence shown here is derived from an EMBL/GenBank/DDBJ whole genome shotgun (WGS) entry which is preliminary data.</text>
</comment>
<keyword evidence="2" id="KW-0274">FAD</keyword>
<proteinExistence type="predicted"/>
<keyword evidence="1" id="KW-0285">Flavoprotein</keyword>
<dbReference type="AlphaFoldDB" id="A0A919XBU7"/>
<evidence type="ECO:0000313" key="6">
    <source>
        <dbReference type="Proteomes" id="UP000679779"/>
    </source>
</evidence>
<keyword evidence="6" id="KW-1185">Reference proteome</keyword>
<dbReference type="PANTHER" id="PTHR42659:SF2">
    <property type="entry name" value="XANTHINE DEHYDROGENASE SUBUNIT C-RELATED"/>
    <property type="match status" value="1"/>
</dbReference>
<dbReference type="SUPFAM" id="SSF56176">
    <property type="entry name" value="FAD-binding/transporter-associated domain-like"/>
    <property type="match status" value="1"/>
</dbReference>
<dbReference type="InterPro" id="IPR036318">
    <property type="entry name" value="FAD-bd_PCMH-like_sf"/>
</dbReference>
<gene>
    <name evidence="5" type="ORF">J2TS6_09370</name>
</gene>
<keyword evidence="3" id="KW-0560">Oxidoreductase</keyword>
<dbReference type="EMBL" id="BORQ01000001">
    <property type="protein sequence ID" value="GIO29796.1"/>
    <property type="molecule type" value="Genomic_DNA"/>
</dbReference>
<dbReference type="SMART" id="SM01092">
    <property type="entry name" value="CO_deh_flav_C"/>
    <property type="match status" value="1"/>
</dbReference>
<evidence type="ECO:0000313" key="5">
    <source>
        <dbReference type="EMBL" id="GIO29796.1"/>
    </source>
</evidence>
<evidence type="ECO:0000256" key="1">
    <source>
        <dbReference type="ARBA" id="ARBA00022630"/>
    </source>
</evidence>
<evidence type="ECO:0000256" key="2">
    <source>
        <dbReference type="ARBA" id="ARBA00022827"/>
    </source>
</evidence>
<dbReference type="RefSeq" id="WP_160037552.1">
    <property type="nucleotide sequence ID" value="NZ_BORQ01000001.1"/>
</dbReference>
<dbReference type="SUPFAM" id="SSF55447">
    <property type="entry name" value="CO dehydrogenase flavoprotein C-terminal domain-like"/>
    <property type="match status" value="1"/>
</dbReference>
<dbReference type="Proteomes" id="UP000679779">
    <property type="component" value="Unassembled WGS sequence"/>
</dbReference>
<dbReference type="InterPro" id="IPR036683">
    <property type="entry name" value="CO_DH_flav_C_dom_sf"/>
</dbReference>
<dbReference type="InterPro" id="IPR051312">
    <property type="entry name" value="Diverse_Substr_Oxidored"/>
</dbReference>
<dbReference type="InterPro" id="IPR016169">
    <property type="entry name" value="FAD-bd_PCMH_sub2"/>
</dbReference>
<organism evidence="5 6">
    <name type="scientific">Paenibacillus albilobatus</name>
    <dbReference type="NCBI Taxonomy" id="2716884"/>
    <lineage>
        <taxon>Bacteria</taxon>
        <taxon>Bacillati</taxon>
        <taxon>Bacillota</taxon>
        <taxon>Bacilli</taxon>
        <taxon>Bacillales</taxon>
        <taxon>Paenibacillaceae</taxon>
        <taxon>Paenibacillus</taxon>
    </lineage>
</organism>
<dbReference type="InterPro" id="IPR016167">
    <property type="entry name" value="FAD-bd_PCMH_sub1"/>
</dbReference>
<reference evidence="5" key="1">
    <citation type="submission" date="2021-03" db="EMBL/GenBank/DDBJ databases">
        <title>Antimicrobial resistance genes in bacteria isolated from Japanese honey, and their potential for conferring macrolide and lincosamide resistance in the American foulbrood pathogen Paenibacillus larvae.</title>
        <authorList>
            <person name="Okamoto M."/>
            <person name="Kumagai M."/>
            <person name="Kanamori H."/>
            <person name="Takamatsu D."/>
        </authorList>
    </citation>
    <scope>NUCLEOTIDE SEQUENCE</scope>
    <source>
        <strain evidence="5">J2TS6</strain>
    </source>
</reference>
<sequence length="277" mass="30458">MIPFDFDYYRPASATEAAELYMKLHSQGKKPMYYSGGTEIITMARRNSIQPQAVVDIKSIPECGILEFDKDRLVIGSCITLSALSAANPFPLLSAASQGVADQTSRNKITLGGNICGKIHYREAVLPLLLADSRMVIGGPEGKREVSIHEVFAERIRLKPGEFLMQIITDRKYVSLPYYHVKKRLIGNVAYPLVTLAALKKDGLIRTAYSGVCAFPFRSSAIEQVLNDPLLRPEEKANRAIQKLPAPLLSNAEGSAAYRQFVLKQTIEEALGSLEGG</sequence>
<dbReference type="GO" id="GO:0071949">
    <property type="term" value="F:FAD binding"/>
    <property type="evidence" value="ECO:0007669"/>
    <property type="project" value="InterPro"/>
</dbReference>
<accession>A0A919XBU7</accession>
<name>A0A919XBU7_9BACL</name>
<dbReference type="InterPro" id="IPR005107">
    <property type="entry name" value="CO_DH_flav_C"/>
</dbReference>
<dbReference type="Pfam" id="PF00941">
    <property type="entry name" value="FAD_binding_5"/>
    <property type="match status" value="1"/>
</dbReference>
<dbReference type="Gene3D" id="3.30.43.10">
    <property type="entry name" value="Uridine Diphospho-n-acetylenolpyruvylglucosamine Reductase, domain 2"/>
    <property type="match status" value="1"/>
</dbReference>
<protein>
    <submittedName>
        <fullName evidence="5">Xanthine dehydrogenase</fullName>
    </submittedName>
</protein>
<evidence type="ECO:0000256" key="3">
    <source>
        <dbReference type="ARBA" id="ARBA00023002"/>
    </source>
</evidence>
<dbReference type="GO" id="GO:0016491">
    <property type="term" value="F:oxidoreductase activity"/>
    <property type="evidence" value="ECO:0007669"/>
    <property type="project" value="UniProtKB-KW"/>
</dbReference>
<dbReference type="InterPro" id="IPR016166">
    <property type="entry name" value="FAD-bd_PCMH"/>
</dbReference>
<feature type="domain" description="FAD-binding PCMH-type" evidence="4">
    <location>
        <begin position="1"/>
        <end position="178"/>
    </location>
</feature>